<evidence type="ECO:0000256" key="7">
    <source>
        <dbReference type="SAM" id="Phobius"/>
    </source>
</evidence>
<dbReference type="InterPro" id="IPR029058">
    <property type="entry name" value="AB_hydrolase_fold"/>
</dbReference>
<dbReference type="SUPFAM" id="SSF53474">
    <property type="entry name" value="alpha/beta-Hydrolases"/>
    <property type="match status" value="1"/>
</dbReference>
<keyword evidence="4 7" id="KW-0472">Membrane</keyword>
<keyword evidence="9" id="KW-1185">Reference proteome</keyword>
<dbReference type="Pfam" id="PF05705">
    <property type="entry name" value="DUF829"/>
    <property type="match status" value="1"/>
</dbReference>
<evidence type="ECO:0008006" key="10">
    <source>
        <dbReference type="Google" id="ProtNLM"/>
    </source>
</evidence>
<organism evidence="8 9">
    <name type="scientific">Lasallia pustulata</name>
    <dbReference type="NCBI Taxonomy" id="136370"/>
    <lineage>
        <taxon>Eukaryota</taxon>
        <taxon>Fungi</taxon>
        <taxon>Dikarya</taxon>
        <taxon>Ascomycota</taxon>
        <taxon>Pezizomycotina</taxon>
        <taxon>Lecanoromycetes</taxon>
        <taxon>OSLEUM clade</taxon>
        <taxon>Umbilicariomycetidae</taxon>
        <taxon>Umbilicariales</taxon>
        <taxon>Umbilicariaceae</taxon>
        <taxon>Lasallia</taxon>
    </lineage>
</organism>
<comment type="subcellular location">
    <subcellularLocation>
        <location evidence="6">Nucleus outer membrane</location>
        <topology evidence="6">Single-pass membrane protein</topology>
    </subcellularLocation>
</comment>
<keyword evidence="3 7" id="KW-1133">Transmembrane helix</keyword>
<evidence type="ECO:0000256" key="2">
    <source>
        <dbReference type="ARBA" id="ARBA00022692"/>
    </source>
</evidence>
<dbReference type="PANTHER" id="PTHR12265:SF30">
    <property type="entry name" value="TRANSMEMBRANE PROTEIN 53"/>
    <property type="match status" value="1"/>
</dbReference>
<keyword evidence="5" id="KW-0539">Nucleus</keyword>
<keyword evidence="2 7" id="KW-0812">Transmembrane</keyword>
<dbReference type="GO" id="GO:0005640">
    <property type="term" value="C:nuclear outer membrane"/>
    <property type="evidence" value="ECO:0007669"/>
    <property type="project" value="UniProtKB-SubCell"/>
</dbReference>
<evidence type="ECO:0000256" key="6">
    <source>
        <dbReference type="ARBA" id="ARBA00034303"/>
    </source>
</evidence>
<proteinExistence type="inferred from homology"/>
<feature type="transmembrane region" description="Helical" evidence="7">
    <location>
        <begin position="191"/>
        <end position="212"/>
    </location>
</feature>
<name>A0A1W5D574_9LECA</name>
<accession>A0A1W5D574</accession>
<sequence length="328" mass="36065">MAALSAEFINIGPRTSLYTPRQPISGQLVIMCTWLGAARKHVAKYTALWQKTAPGARILLVESAVPILISSYKKQRIAIKPAVYAIQDTLAECGYPAVSNGKAANGHLADSDAGSGSAIPSTMTASGTLPKVLLHTFSNGGTNTATQLLIVLHERLRSPLPLIGLILDSCPAKGTYWKSYDPMILALPKNAVYRAFGAVVVHCILIMLYSWIAIGNENPASLQRRTLLDENRLNTAWEEANGEGAAAGGRRRACYIYSREDPMVEWTDIRDHAADARRKGWLVEEILFDGSGHCAHLSKDEERYVMAMRGMWNGTRREEWTKRGNSRL</sequence>
<dbReference type="PANTHER" id="PTHR12265">
    <property type="entry name" value="TRANSMEMBRANE PROTEIN 53"/>
    <property type="match status" value="1"/>
</dbReference>
<evidence type="ECO:0000256" key="4">
    <source>
        <dbReference type="ARBA" id="ARBA00023136"/>
    </source>
</evidence>
<dbReference type="EMBL" id="FWEW01002319">
    <property type="protein sequence ID" value="SLM38215.1"/>
    <property type="molecule type" value="Genomic_DNA"/>
</dbReference>
<evidence type="ECO:0000313" key="9">
    <source>
        <dbReference type="Proteomes" id="UP000192927"/>
    </source>
</evidence>
<dbReference type="Proteomes" id="UP000192927">
    <property type="component" value="Unassembled WGS sequence"/>
</dbReference>
<evidence type="ECO:0000256" key="5">
    <source>
        <dbReference type="ARBA" id="ARBA00023242"/>
    </source>
</evidence>
<reference evidence="9" key="1">
    <citation type="submission" date="2017-03" db="EMBL/GenBank/DDBJ databases">
        <authorList>
            <person name="Sharma R."/>
            <person name="Thines M."/>
        </authorList>
    </citation>
    <scope>NUCLEOTIDE SEQUENCE [LARGE SCALE GENOMIC DNA]</scope>
</reference>
<comment type="similarity">
    <text evidence="1">Belongs to the TMEM53 family.</text>
</comment>
<evidence type="ECO:0000313" key="8">
    <source>
        <dbReference type="EMBL" id="SLM38215.1"/>
    </source>
</evidence>
<evidence type="ECO:0000256" key="1">
    <source>
        <dbReference type="ARBA" id="ARBA00007387"/>
    </source>
</evidence>
<dbReference type="AlphaFoldDB" id="A0A1W5D574"/>
<protein>
    <recommendedName>
        <fullName evidence="10">Indole-diterpene biosynthesis protein PaxU</fullName>
    </recommendedName>
</protein>
<evidence type="ECO:0000256" key="3">
    <source>
        <dbReference type="ARBA" id="ARBA00022989"/>
    </source>
</evidence>
<dbReference type="InterPro" id="IPR008547">
    <property type="entry name" value="DUF829_TMEM53"/>
</dbReference>